<sequence>MQEEKTLEEATNNTTSTLLTGSCFDKQWILQTNEAEKINDYVCLICRQIANNALELNCPQHEDTNELLIVGDQCLKQFLKENNNSCPIEPHNGCQYSKNKPLQKYIGDLTVMCLKQFEQTSKALNETEKEGETPGISKCDFKGKLKEIKDHLDKSCPLSVINCWFKPFGCNYICHRHNLDKHLIANMKFHFGLVIQSFQSMTQTIQLHQVYFFHYFLKKQCHCK</sequence>
<evidence type="ECO:0000256" key="3">
    <source>
        <dbReference type="ARBA" id="ARBA00022833"/>
    </source>
</evidence>
<dbReference type="Proteomes" id="UP000023152">
    <property type="component" value="Unassembled WGS sequence"/>
</dbReference>
<evidence type="ECO:0000259" key="4">
    <source>
        <dbReference type="Pfam" id="PF02176"/>
    </source>
</evidence>
<dbReference type="SUPFAM" id="SSF49599">
    <property type="entry name" value="TRAF domain-like"/>
    <property type="match status" value="1"/>
</dbReference>
<feature type="domain" description="TRAF-type" evidence="4">
    <location>
        <begin position="146"/>
        <end position="182"/>
    </location>
</feature>
<proteinExistence type="predicted"/>
<dbReference type="Pfam" id="PF02176">
    <property type="entry name" value="zf-TRAF"/>
    <property type="match status" value="1"/>
</dbReference>
<evidence type="ECO:0000313" key="5">
    <source>
        <dbReference type="EMBL" id="ETO33230.1"/>
    </source>
</evidence>
<dbReference type="PROSITE" id="PS51257">
    <property type="entry name" value="PROKAR_LIPOPROTEIN"/>
    <property type="match status" value="1"/>
</dbReference>
<gene>
    <name evidence="5" type="ORF">RFI_03878</name>
</gene>
<dbReference type="Gene3D" id="3.30.40.10">
    <property type="entry name" value="Zinc/RING finger domain, C3HC4 (zinc finger)"/>
    <property type="match status" value="1"/>
</dbReference>
<dbReference type="EMBL" id="ASPP01003569">
    <property type="protein sequence ID" value="ETO33230.1"/>
    <property type="molecule type" value="Genomic_DNA"/>
</dbReference>
<dbReference type="AlphaFoldDB" id="X6P3V5"/>
<name>X6P3V5_RETFI</name>
<dbReference type="InterPro" id="IPR013083">
    <property type="entry name" value="Znf_RING/FYVE/PHD"/>
</dbReference>
<evidence type="ECO:0000313" key="6">
    <source>
        <dbReference type="Proteomes" id="UP000023152"/>
    </source>
</evidence>
<dbReference type="PANTHER" id="PTHR10131">
    <property type="entry name" value="TNF RECEPTOR ASSOCIATED FACTOR"/>
    <property type="match status" value="1"/>
</dbReference>
<organism evidence="5 6">
    <name type="scientific">Reticulomyxa filosa</name>
    <dbReference type="NCBI Taxonomy" id="46433"/>
    <lineage>
        <taxon>Eukaryota</taxon>
        <taxon>Sar</taxon>
        <taxon>Rhizaria</taxon>
        <taxon>Retaria</taxon>
        <taxon>Foraminifera</taxon>
        <taxon>Monothalamids</taxon>
        <taxon>Reticulomyxidae</taxon>
        <taxon>Reticulomyxa</taxon>
    </lineage>
</organism>
<keyword evidence="3" id="KW-0862">Zinc</keyword>
<accession>X6P3V5</accession>
<evidence type="ECO:0000256" key="1">
    <source>
        <dbReference type="ARBA" id="ARBA00022723"/>
    </source>
</evidence>
<dbReference type="PANTHER" id="PTHR10131:SF94">
    <property type="entry name" value="TNF RECEPTOR-ASSOCIATED FACTOR 4"/>
    <property type="match status" value="1"/>
</dbReference>
<dbReference type="InterPro" id="IPR001293">
    <property type="entry name" value="Znf_TRAF"/>
</dbReference>
<keyword evidence="6" id="KW-1185">Reference proteome</keyword>
<evidence type="ECO:0000256" key="2">
    <source>
        <dbReference type="ARBA" id="ARBA00022771"/>
    </source>
</evidence>
<comment type="caution">
    <text evidence="5">The sequence shown here is derived from an EMBL/GenBank/DDBJ whole genome shotgun (WGS) entry which is preliminary data.</text>
</comment>
<dbReference type="GO" id="GO:0008270">
    <property type="term" value="F:zinc ion binding"/>
    <property type="evidence" value="ECO:0007669"/>
    <property type="project" value="UniProtKB-KW"/>
</dbReference>
<protein>
    <recommendedName>
        <fullName evidence="4">TRAF-type domain-containing protein</fullName>
    </recommendedName>
</protein>
<keyword evidence="1" id="KW-0479">Metal-binding</keyword>
<reference evidence="5 6" key="1">
    <citation type="journal article" date="2013" name="Curr. Biol.">
        <title>The Genome of the Foraminiferan Reticulomyxa filosa.</title>
        <authorList>
            <person name="Glockner G."/>
            <person name="Hulsmann N."/>
            <person name="Schleicher M."/>
            <person name="Noegel A.A."/>
            <person name="Eichinger L."/>
            <person name="Gallinger C."/>
            <person name="Pawlowski J."/>
            <person name="Sierra R."/>
            <person name="Euteneuer U."/>
            <person name="Pillet L."/>
            <person name="Moustafa A."/>
            <person name="Platzer M."/>
            <person name="Groth M."/>
            <person name="Szafranski K."/>
            <person name="Schliwa M."/>
        </authorList>
    </citation>
    <scope>NUCLEOTIDE SEQUENCE [LARGE SCALE GENOMIC DNA]</scope>
</reference>
<keyword evidence="2" id="KW-0863">Zinc-finger</keyword>